<evidence type="ECO:0000256" key="1">
    <source>
        <dbReference type="SAM" id="MobiDB-lite"/>
    </source>
</evidence>
<evidence type="ECO:0000313" key="2">
    <source>
        <dbReference type="EMBL" id="KAJ1197820.1"/>
    </source>
</evidence>
<name>A0AAV7VC46_PLEWA</name>
<organism evidence="2 3">
    <name type="scientific">Pleurodeles waltl</name>
    <name type="common">Iberian ribbed newt</name>
    <dbReference type="NCBI Taxonomy" id="8319"/>
    <lineage>
        <taxon>Eukaryota</taxon>
        <taxon>Metazoa</taxon>
        <taxon>Chordata</taxon>
        <taxon>Craniata</taxon>
        <taxon>Vertebrata</taxon>
        <taxon>Euteleostomi</taxon>
        <taxon>Amphibia</taxon>
        <taxon>Batrachia</taxon>
        <taxon>Caudata</taxon>
        <taxon>Salamandroidea</taxon>
        <taxon>Salamandridae</taxon>
        <taxon>Pleurodelinae</taxon>
        <taxon>Pleurodeles</taxon>
    </lineage>
</organism>
<dbReference type="Proteomes" id="UP001066276">
    <property type="component" value="Chromosome 2_1"/>
</dbReference>
<proteinExistence type="predicted"/>
<sequence length="50" mass="5506">MRRRRARCHTPLPLSLGDPTDTGHRLETRGGGMLHRNGEEAYCGAGSRDS</sequence>
<keyword evidence="3" id="KW-1185">Reference proteome</keyword>
<comment type="caution">
    <text evidence="2">The sequence shown here is derived from an EMBL/GenBank/DDBJ whole genome shotgun (WGS) entry which is preliminary data.</text>
</comment>
<protein>
    <submittedName>
        <fullName evidence="2">Uncharacterized protein</fullName>
    </submittedName>
</protein>
<dbReference type="AlphaFoldDB" id="A0AAV7VC46"/>
<accession>A0AAV7VC46</accession>
<evidence type="ECO:0000313" key="3">
    <source>
        <dbReference type="Proteomes" id="UP001066276"/>
    </source>
</evidence>
<gene>
    <name evidence="2" type="ORF">NDU88_001668</name>
</gene>
<dbReference type="EMBL" id="JANPWB010000003">
    <property type="protein sequence ID" value="KAJ1197820.1"/>
    <property type="molecule type" value="Genomic_DNA"/>
</dbReference>
<reference evidence="2" key="1">
    <citation type="journal article" date="2022" name="bioRxiv">
        <title>Sequencing and chromosome-scale assembly of the giantPleurodeles waltlgenome.</title>
        <authorList>
            <person name="Brown T."/>
            <person name="Elewa A."/>
            <person name="Iarovenko S."/>
            <person name="Subramanian E."/>
            <person name="Araus A.J."/>
            <person name="Petzold A."/>
            <person name="Susuki M."/>
            <person name="Suzuki K.-i.T."/>
            <person name="Hayashi T."/>
            <person name="Toyoda A."/>
            <person name="Oliveira C."/>
            <person name="Osipova E."/>
            <person name="Leigh N.D."/>
            <person name="Simon A."/>
            <person name="Yun M.H."/>
        </authorList>
    </citation>
    <scope>NUCLEOTIDE SEQUENCE</scope>
    <source>
        <strain evidence="2">20211129_DDA</strain>
        <tissue evidence="2">Liver</tissue>
    </source>
</reference>
<feature type="non-terminal residue" evidence="2">
    <location>
        <position position="50"/>
    </location>
</feature>
<feature type="region of interest" description="Disordered" evidence="1">
    <location>
        <begin position="1"/>
        <end position="50"/>
    </location>
</feature>